<keyword evidence="4" id="KW-1185">Reference proteome</keyword>
<dbReference type="Proteomes" id="UP001610563">
    <property type="component" value="Unassembled WGS sequence"/>
</dbReference>
<dbReference type="EMBL" id="JBFTWV010000128">
    <property type="protein sequence ID" value="KAL2786003.1"/>
    <property type="molecule type" value="Genomic_DNA"/>
</dbReference>
<accession>A0ABR4FRW0</accession>
<feature type="domain" description="N-acetyltransferase" evidence="2">
    <location>
        <begin position="3"/>
        <end position="232"/>
    </location>
</feature>
<feature type="region of interest" description="Disordered" evidence="1">
    <location>
        <begin position="134"/>
        <end position="157"/>
    </location>
</feature>
<protein>
    <recommendedName>
        <fullName evidence="2">N-acetyltransferase domain-containing protein</fullName>
    </recommendedName>
</protein>
<dbReference type="CDD" id="cd04301">
    <property type="entry name" value="NAT_SF"/>
    <property type="match status" value="1"/>
</dbReference>
<dbReference type="Gene3D" id="3.40.630.30">
    <property type="match status" value="1"/>
</dbReference>
<dbReference type="Pfam" id="PF00583">
    <property type="entry name" value="Acetyltransf_1"/>
    <property type="match status" value="1"/>
</dbReference>
<reference evidence="3 4" key="1">
    <citation type="submission" date="2024-07" db="EMBL/GenBank/DDBJ databases">
        <title>Section-level genome sequencing and comparative genomics of Aspergillus sections Usti and Cavernicolus.</title>
        <authorList>
            <consortium name="Lawrence Berkeley National Laboratory"/>
            <person name="Nybo J.L."/>
            <person name="Vesth T.C."/>
            <person name="Theobald S."/>
            <person name="Frisvad J.C."/>
            <person name="Larsen T.O."/>
            <person name="Kjaerboelling I."/>
            <person name="Rothschild-Mancinelli K."/>
            <person name="Lyhne E.K."/>
            <person name="Kogle M.E."/>
            <person name="Barry K."/>
            <person name="Clum A."/>
            <person name="Na H."/>
            <person name="Ledsgaard L."/>
            <person name="Lin J."/>
            <person name="Lipzen A."/>
            <person name="Kuo A."/>
            <person name="Riley R."/>
            <person name="Mondo S."/>
            <person name="Labutti K."/>
            <person name="Haridas S."/>
            <person name="Pangalinan J."/>
            <person name="Salamov A.A."/>
            <person name="Simmons B.A."/>
            <person name="Magnuson J.K."/>
            <person name="Chen J."/>
            <person name="Drula E."/>
            <person name="Henrissat B."/>
            <person name="Wiebenga A."/>
            <person name="Lubbers R.J."/>
            <person name="Gomes A.C."/>
            <person name="Makela M.R."/>
            <person name="Stajich J."/>
            <person name="Grigoriev I.V."/>
            <person name="Mortensen U.H."/>
            <person name="De Vries R.P."/>
            <person name="Baker S.E."/>
            <person name="Andersen M.R."/>
        </authorList>
    </citation>
    <scope>NUCLEOTIDE SEQUENCE [LARGE SCALE GENOMIC DNA]</scope>
    <source>
        <strain evidence="3 4">CBS 209.92</strain>
    </source>
</reference>
<evidence type="ECO:0000313" key="4">
    <source>
        <dbReference type="Proteomes" id="UP001610563"/>
    </source>
</evidence>
<evidence type="ECO:0000313" key="3">
    <source>
        <dbReference type="EMBL" id="KAL2786003.1"/>
    </source>
</evidence>
<dbReference type="PROSITE" id="PS51186">
    <property type="entry name" value="GNAT"/>
    <property type="match status" value="1"/>
</dbReference>
<dbReference type="InterPro" id="IPR000182">
    <property type="entry name" value="GNAT_dom"/>
</dbReference>
<dbReference type="SUPFAM" id="SSF55729">
    <property type="entry name" value="Acyl-CoA N-acyltransferases (Nat)"/>
    <property type="match status" value="1"/>
</dbReference>
<sequence length="232" mass="25405">MHPTIRPAVPSDMPQIRSINTHYIRNTVLTFVQNPPLAATYGAKFEDITGRGLPYLVAVAEKTGTDDRSGDGNDESGGLVLGYAYLAPFRGTMLSYASTVELTLYARPGYHSQGVGSRLLDALLEAARGARHLGSEVTESELGETHTPGGDNTPEEKTKVEKVFAVDPEDGKPGARIRSIMAIMAVDPEGPDHGDALRRWYVNRGFVERGKMEKVGFKRGFWVDTVCLQYMM</sequence>
<organism evidence="3 4">
    <name type="scientific">Aspergillus keveii</name>
    <dbReference type="NCBI Taxonomy" id="714993"/>
    <lineage>
        <taxon>Eukaryota</taxon>
        <taxon>Fungi</taxon>
        <taxon>Dikarya</taxon>
        <taxon>Ascomycota</taxon>
        <taxon>Pezizomycotina</taxon>
        <taxon>Eurotiomycetes</taxon>
        <taxon>Eurotiomycetidae</taxon>
        <taxon>Eurotiales</taxon>
        <taxon>Aspergillaceae</taxon>
        <taxon>Aspergillus</taxon>
        <taxon>Aspergillus subgen. Nidulantes</taxon>
    </lineage>
</organism>
<dbReference type="InterPro" id="IPR016181">
    <property type="entry name" value="Acyl_CoA_acyltransferase"/>
</dbReference>
<gene>
    <name evidence="3" type="ORF">BJX66DRAFT_42835</name>
</gene>
<proteinExistence type="predicted"/>
<evidence type="ECO:0000259" key="2">
    <source>
        <dbReference type="PROSITE" id="PS51186"/>
    </source>
</evidence>
<name>A0ABR4FRW0_9EURO</name>
<comment type="caution">
    <text evidence="3">The sequence shown here is derived from an EMBL/GenBank/DDBJ whole genome shotgun (WGS) entry which is preliminary data.</text>
</comment>
<evidence type="ECO:0000256" key="1">
    <source>
        <dbReference type="SAM" id="MobiDB-lite"/>
    </source>
</evidence>